<dbReference type="AlphaFoldDB" id="A0A7C1X4V6"/>
<reference evidence="1" key="1">
    <citation type="journal article" date="2020" name="mSystems">
        <title>Genome- and Community-Level Interaction Insights into Carbon Utilization and Element Cycling Functions of Hydrothermarchaeota in Hydrothermal Sediment.</title>
        <authorList>
            <person name="Zhou Z."/>
            <person name="Liu Y."/>
            <person name="Xu W."/>
            <person name="Pan J."/>
            <person name="Luo Z.H."/>
            <person name="Li M."/>
        </authorList>
    </citation>
    <scope>NUCLEOTIDE SEQUENCE [LARGE SCALE GENOMIC DNA]</scope>
    <source>
        <strain evidence="1">SpSt-222</strain>
    </source>
</reference>
<dbReference type="SUPFAM" id="SSF54427">
    <property type="entry name" value="NTF2-like"/>
    <property type="match status" value="1"/>
</dbReference>
<accession>A0A7C1X4V6</accession>
<evidence type="ECO:0000313" key="1">
    <source>
        <dbReference type="EMBL" id="HEF66115.1"/>
    </source>
</evidence>
<proteinExistence type="predicted"/>
<dbReference type="InterPro" id="IPR032710">
    <property type="entry name" value="NTF2-like_dom_sf"/>
</dbReference>
<dbReference type="EMBL" id="DSJL01000011">
    <property type="protein sequence ID" value="HEF66115.1"/>
    <property type="molecule type" value="Genomic_DNA"/>
</dbReference>
<gene>
    <name evidence="1" type="ORF">ENP47_11055</name>
</gene>
<dbReference type="InterPro" id="IPR037401">
    <property type="entry name" value="SnoaL-like"/>
</dbReference>
<sequence length="137" mass="14898">MTRREQEREPARVVRAVLAALNRGDIESALAYCADDILLWAPGPTPGGTELRGKEALRAFLEASEAVWPDSWAAVRTLVADGDEVAVELVATATHGTERVTQPMAAFFTVRDGLIVRQACYFDLAGLFALLRERGLA</sequence>
<name>A0A7C1X4V6_THERO</name>
<comment type="caution">
    <text evidence="1">The sequence shown here is derived from an EMBL/GenBank/DDBJ whole genome shotgun (WGS) entry which is preliminary data.</text>
</comment>
<organism evidence="1">
    <name type="scientific">Thermomicrobium roseum</name>
    <dbReference type="NCBI Taxonomy" id="500"/>
    <lineage>
        <taxon>Bacteria</taxon>
        <taxon>Pseudomonadati</taxon>
        <taxon>Thermomicrobiota</taxon>
        <taxon>Thermomicrobia</taxon>
        <taxon>Thermomicrobiales</taxon>
        <taxon>Thermomicrobiaceae</taxon>
        <taxon>Thermomicrobium</taxon>
    </lineage>
</organism>
<dbReference type="Pfam" id="PF12680">
    <property type="entry name" value="SnoaL_2"/>
    <property type="match status" value="1"/>
</dbReference>
<protein>
    <submittedName>
        <fullName evidence="1">Nuclear transport factor 2 family protein</fullName>
    </submittedName>
</protein>
<dbReference type="Gene3D" id="3.10.450.50">
    <property type="match status" value="1"/>
</dbReference>